<sequence length="254" mass="28236">MIKLSKRLQVIADRVTQGARVADIGSDHALLPVYLIQSGKCPTAIAGELNTGPFQAARRQTAEAGLKAVVQVRQGDGLSVLEPGEADTVTIAGMGGSLMADILEAGWRAGKLTGVTELVLQPNVGEDFVRRWLTGHAYVLRSERLIEEDGHLYEILHAHASADERSEQENGRVYDTSVISADLTEEVKLEWLYRMGPFLLREPSELLRKKWKFEIDKLARICKQLSLSDLDESRAKLTAYREEIRQLEEVLACL</sequence>
<name>A0ABW0W1H2_9BACL</name>
<dbReference type="Gene3D" id="1.10.287.1890">
    <property type="match status" value="1"/>
</dbReference>
<protein>
    <submittedName>
        <fullName evidence="1">tRNA (Adenine(22)-N(1))-methyltransferase</fullName>
    </submittedName>
</protein>
<proteinExistence type="predicted"/>
<dbReference type="PANTHER" id="PTHR38451">
    <property type="entry name" value="TRNA (ADENINE(22)-N(1))-METHYLTRANSFERASE"/>
    <property type="match status" value="1"/>
</dbReference>
<keyword evidence="2" id="KW-1185">Reference proteome</keyword>
<evidence type="ECO:0000313" key="2">
    <source>
        <dbReference type="Proteomes" id="UP001596047"/>
    </source>
</evidence>
<dbReference type="PANTHER" id="PTHR38451:SF1">
    <property type="entry name" value="TRNA (ADENINE(22)-N(1))-METHYLTRANSFERASE"/>
    <property type="match status" value="1"/>
</dbReference>
<dbReference type="Proteomes" id="UP001596047">
    <property type="component" value="Unassembled WGS sequence"/>
</dbReference>
<dbReference type="InterPro" id="IPR029063">
    <property type="entry name" value="SAM-dependent_MTases_sf"/>
</dbReference>
<accession>A0ABW0W1H2</accession>
<dbReference type="RefSeq" id="WP_379190354.1">
    <property type="nucleotide sequence ID" value="NZ_JBHSOW010000080.1"/>
</dbReference>
<dbReference type="InterPro" id="IPR006901">
    <property type="entry name" value="TrmK"/>
</dbReference>
<dbReference type="Gene3D" id="3.40.50.150">
    <property type="entry name" value="Vaccinia Virus protein VP39"/>
    <property type="match status" value="1"/>
</dbReference>
<dbReference type="EMBL" id="JBHSOW010000080">
    <property type="protein sequence ID" value="MFC5651725.1"/>
    <property type="molecule type" value="Genomic_DNA"/>
</dbReference>
<dbReference type="Pfam" id="PF04816">
    <property type="entry name" value="TrmK"/>
    <property type="match status" value="1"/>
</dbReference>
<evidence type="ECO:0000313" key="1">
    <source>
        <dbReference type="EMBL" id="MFC5651725.1"/>
    </source>
</evidence>
<dbReference type="SUPFAM" id="SSF53335">
    <property type="entry name" value="S-adenosyl-L-methionine-dependent methyltransferases"/>
    <property type="match status" value="1"/>
</dbReference>
<dbReference type="PIRSF" id="PIRSF018637">
    <property type="entry name" value="TrmK"/>
    <property type="match status" value="1"/>
</dbReference>
<gene>
    <name evidence="1" type="ORF">ACFPYJ_21925</name>
</gene>
<organism evidence="1 2">
    <name type="scientific">Paenibacillus solisilvae</name>
    <dbReference type="NCBI Taxonomy" id="2486751"/>
    <lineage>
        <taxon>Bacteria</taxon>
        <taxon>Bacillati</taxon>
        <taxon>Bacillota</taxon>
        <taxon>Bacilli</taxon>
        <taxon>Bacillales</taxon>
        <taxon>Paenibacillaceae</taxon>
        <taxon>Paenibacillus</taxon>
    </lineage>
</organism>
<reference evidence="2" key="1">
    <citation type="journal article" date="2019" name="Int. J. Syst. Evol. Microbiol.">
        <title>The Global Catalogue of Microorganisms (GCM) 10K type strain sequencing project: providing services to taxonomists for standard genome sequencing and annotation.</title>
        <authorList>
            <consortium name="The Broad Institute Genomics Platform"/>
            <consortium name="The Broad Institute Genome Sequencing Center for Infectious Disease"/>
            <person name="Wu L."/>
            <person name="Ma J."/>
        </authorList>
    </citation>
    <scope>NUCLEOTIDE SEQUENCE [LARGE SCALE GENOMIC DNA]</scope>
    <source>
        <strain evidence="2">CGMCC 1.3240</strain>
    </source>
</reference>
<comment type="caution">
    <text evidence="1">The sequence shown here is derived from an EMBL/GenBank/DDBJ whole genome shotgun (WGS) entry which is preliminary data.</text>
</comment>